<dbReference type="PANTHER" id="PTHR30126:SF39">
    <property type="entry name" value="HTH-TYPE TRANSCRIPTIONAL REGULATOR CYSL"/>
    <property type="match status" value="1"/>
</dbReference>
<dbReference type="InterPro" id="IPR005119">
    <property type="entry name" value="LysR_subst-bd"/>
</dbReference>
<dbReference type="PANTHER" id="PTHR30126">
    <property type="entry name" value="HTH-TYPE TRANSCRIPTIONAL REGULATOR"/>
    <property type="match status" value="1"/>
</dbReference>
<evidence type="ECO:0000313" key="6">
    <source>
        <dbReference type="EMBL" id="MFC0525100.1"/>
    </source>
</evidence>
<keyword evidence="7" id="KW-1185">Reference proteome</keyword>
<dbReference type="EMBL" id="JBHLTP010000013">
    <property type="protein sequence ID" value="MFC0525100.1"/>
    <property type="molecule type" value="Genomic_DNA"/>
</dbReference>
<dbReference type="RefSeq" id="WP_377349913.1">
    <property type="nucleotide sequence ID" value="NZ_JBHLTP010000013.1"/>
</dbReference>
<evidence type="ECO:0000256" key="2">
    <source>
        <dbReference type="ARBA" id="ARBA00023015"/>
    </source>
</evidence>
<dbReference type="CDD" id="cd08420">
    <property type="entry name" value="PBP2_CysL_like"/>
    <property type="match status" value="1"/>
</dbReference>
<dbReference type="Gene3D" id="1.10.10.10">
    <property type="entry name" value="Winged helix-like DNA-binding domain superfamily/Winged helix DNA-binding domain"/>
    <property type="match status" value="1"/>
</dbReference>
<dbReference type="Pfam" id="PF00126">
    <property type="entry name" value="HTH_1"/>
    <property type="match status" value="1"/>
</dbReference>
<dbReference type="SUPFAM" id="SSF53850">
    <property type="entry name" value="Periplasmic binding protein-like II"/>
    <property type="match status" value="1"/>
</dbReference>
<accession>A0ABV6LRR8</accession>
<keyword evidence="2" id="KW-0805">Transcription regulation</keyword>
<dbReference type="Gene3D" id="3.40.190.290">
    <property type="match status" value="1"/>
</dbReference>
<evidence type="ECO:0000256" key="3">
    <source>
        <dbReference type="ARBA" id="ARBA00023125"/>
    </source>
</evidence>
<keyword evidence="3" id="KW-0238">DNA-binding</keyword>
<keyword evidence="4" id="KW-0804">Transcription</keyword>
<evidence type="ECO:0000259" key="5">
    <source>
        <dbReference type="PROSITE" id="PS50931"/>
    </source>
</evidence>
<dbReference type="Pfam" id="PF03466">
    <property type="entry name" value="LysR_substrate"/>
    <property type="match status" value="1"/>
</dbReference>
<dbReference type="PRINTS" id="PR00039">
    <property type="entry name" value="HTHLYSR"/>
</dbReference>
<reference evidence="6 7" key="1">
    <citation type="submission" date="2024-09" db="EMBL/GenBank/DDBJ databases">
        <authorList>
            <person name="Sun Q."/>
            <person name="Mori K."/>
        </authorList>
    </citation>
    <scope>NUCLEOTIDE SEQUENCE [LARGE SCALE GENOMIC DNA]</scope>
    <source>
        <strain evidence="6 7">NCAIM B.02529</strain>
    </source>
</reference>
<comment type="caution">
    <text evidence="6">The sequence shown here is derived from an EMBL/GenBank/DDBJ whole genome shotgun (WGS) entry which is preliminary data.</text>
</comment>
<evidence type="ECO:0000313" key="7">
    <source>
        <dbReference type="Proteomes" id="UP001589836"/>
    </source>
</evidence>
<sequence length="297" mass="33743">MEQSFRVFIEVVEAKSFSKAAERLYMTQPAVSQYVKSLESQLDAKLLDRSYKKIRPTKAGEIVYEHAKEMVHHQETMEQLIHDLFHEPKGELAIGASYTFGEYVLPRIIASLRIQYPGIHPTVTISNTQEIAELVERMKLDIGIVEGEVHLRGLQVEDVAEDEMKIVASRHHPLAGKEQVSVKELEQAMWITREVGSGTRAATDKLFEQLSCYPEERMEFGSTQVIKESVEAGIGLSLLSLWTVRKEIEMESLVVIPVEGGNVRRSFSILTRKKLQQTKATQAFKELLRTVISHYSD</sequence>
<feature type="domain" description="HTH lysR-type" evidence="5">
    <location>
        <begin position="1"/>
        <end position="57"/>
    </location>
</feature>
<evidence type="ECO:0000256" key="1">
    <source>
        <dbReference type="ARBA" id="ARBA00009437"/>
    </source>
</evidence>
<dbReference type="SUPFAM" id="SSF46785">
    <property type="entry name" value="Winged helix' DNA-binding domain"/>
    <property type="match status" value="1"/>
</dbReference>
<protein>
    <submittedName>
        <fullName evidence="6">LysR family transcriptional regulator</fullName>
    </submittedName>
</protein>
<dbReference type="Proteomes" id="UP001589836">
    <property type="component" value="Unassembled WGS sequence"/>
</dbReference>
<name>A0ABV6LRR8_9BACI</name>
<dbReference type="InterPro" id="IPR000847">
    <property type="entry name" value="LysR_HTH_N"/>
</dbReference>
<proteinExistence type="inferred from homology"/>
<comment type="similarity">
    <text evidence="1">Belongs to the LysR transcriptional regulatory family.</text>
</comment>
<gene>
    <name evidence="6" type="ORF">ACFFGV_16085</name>
</gene>
<evidence type="ECO:0000256" key="4">
    <source>
        <dbReference type="ARBA" id="ARBA00023163"/>
    </source>
</evidence>
<dbReference type="InterPro" id="IPR036390">
    <property type="entry name" value="WH_DNA-bd_sf"/>
</dbReference>
<dbReference type="InterPro" id="IPR036388">
    <property type="entry name" value="WH-like_DNA-bd_sf"/>
</dbReference>
<dbReference type="PROSITE" id="PS50931">
    <property type="entry name" value="HTH_LYSR"/>
    <property type="match status" value="1"/>
</dbReference>
<organism evidence="6 7">
    <name type="scientific">Pontibacillus salicampi</name>
    <dbReference type="NCBI Taxonomy" id="1449801"/>
    <lineage>
        <taxon>Bacteria</taxon>
        <taxon>Bacillati</taxon>
        <taxon>Bacillota</taxon>
        <taxon>Bacilli</taxon>
        <taxon>Bacillales</taxon>
        <taxon>Bacillaceae</taxon>
        <taxon>Pontibacillus</taxon>
    </lineage>
</organism>